<proteinExistence type="predicted"/>
<evidence type="ECO:0000313" key="2">
    <source>
        <dbReference type="EMBL" id="CAG6460733.1"/>
    </source>
</evidence>
<feature type="region of interest" description="Disordered" evidence="1">
    <location>
        <begin position="43"/>
        <end position="63"/>
    </location>
</feature>
<dbReference type="AlphaFoldDB" id="A0A8D8ANT0"/>
<sequence>MLRSDSQPGPIVLRGRSAEKCLRQHSGHGRDQQAVLQTVHSRSLRARPVAGNEERSHKGTGRHLCVPTGFHPVRIAAAERRHRMPTAGRRISQVVHEPVGIRTDRTGRVLSYQLTRKHSQYQWFLPPPPPTRAREYRKIGTHAVGLVNKYCDCAIIARMV</sequence>
<protein>
    <submittedName>
        <fullName evidence="2">(northern house mosquito) hypothetical protein</fullName>
    </submittedName>
</protein>
<accession>A0A8D8ANT0</accession>
<reference evidence="2" key="1">
    <citation type="submission" date="2021-05" db="EMBL/GenBank/DDBJ databases">
        <authorList>
            <person name="Alioto T."/>
            <person name="Alioto T."/>
            <person name="Gomez Garrido J."/>
        </authorList>
    </citation>
    <scope>NUCLEOTIDE SEQUENCE</scope>
</reference>
<evidence type="ECO:0000256" key="1">
    <source>
        <dbReference type="SAM" id="MobiDB-lite"/>
    </source>
</evidence>
<dbReference type="EMBL" id="HBUE01041166">
    <property type="protein sequence ID" value="CAG6460733.1"/>
    <property type="molecule type" value="Transcribed_RNA"/>
</dbReference>
<name>A0A8D8ANT0_CULPI</name>
<organism evidence="2">
    <name type="scientific">Culex pipiens</name>
    <name type="common">House mosquito</name>
    <dbReference type="NCBI Taxonomy" id="7175"/>
    <lineage>
        <taxon>Eukaryota</taxon>
        <taxon>Metazoa</taxon>
        <taxon>Ecdysozoa</taxon>
        <taxon>Arthropoda</taxon>
        <taxon>Hexapoda</taxon>
        <taxon>Insecta</taxon>
        <taxon>Pterygota</taxon>
        <taxon>Neoptera</taxon>
        <taxon>Endopterygota</taxon>
        <taxon>Diptera</taxon>
        <taxon>Nematocera</taxon>
        <taxon>Culicoidea</taxon>
        <taxon>Culicidae</taxon>
        <taxon>Culicinae</taxon>
        <taxon>Culicini</taxon>
        <taxon>Culex</taxon>
        <taxon>Culex</taxon>
    </lineage>
</organism>